<reference evidence="1 2" key="1">
    <citation type="submission" date="2016-10" db="EMBL/GenBank/DDBJ databases">
        <title>Genome sequence of the ascomycete fungus Penicillium subrubescens.</title>
        <authorList>
            <person name="De Vries R.P."/>
            <person name="Peng M."/>
            <person name="Dilokpimol A."/>
            <person name="Hilden K."/>
            <person name="Makela M.R."/>
            <person name="Grigoriev I."/>
            <person name="Riley R."/>
            <person name="Granchi Z."/>
        </authorList>
    </citation>
    <scope>NUCLEOTIDE SEQUENCE [LARGE SCALE GENOMIC DNA]</scope>
    <source>
        <strain evidence="1 2">CBS 132785</strain>
    </source>
</reference>
<proteinExistence type="predicted"/>
<dbReference type="AlphaFoldDB" id="A0A1Q5SR06"/>
<evidence type="ECO:0000313" key="1">
    <source>
        <dbReference type="EMBL" id="OKO90315.1"/>
    </source>
</evidence>
<name>A0A1Q5SR06_9EURO</name>
<comment type="caution">
    <text evidence="1">The sequence shown here is derived from an EMBL/GenBank/DDBJ whole genome shotgun (WGS) entry which is preliminary data.</text>
</comment>
<organism evidence="1 2">
    <name type="scientific">Penicillium subrubescens</name>
    <dbReference type="NCBI Taxonomy" id="1316194"/>
    <lineage>
        <taxon>Eukaryota</taxon>
        <taxon>Fungi</taxon>
        <taxon>Dikarya</taxon>
        <taxon>Ascomycota</taxon>
        <taxon>Pezizomycotina</taxon>
        <taxon>Eurotiomycetes</taxon>
        <taxon>Eurotiomycetidae</taxon>
        <taxon>Eurotiales</taxon>
        <taxon>Aspergillaceae</taxon>
        <taxon>Penicillium</taxon>
    </lineage>
</organism>
<dbReference type="Proteomes" id="UP000186955">
    <property type="component" value="Unassembled WGS sequence"/>
</dbReference>
<keyword evidence="2" id="KW-1185">Reference proteome</keyword>
<evidence type="ECO:0000313" key="2">
    <source>
        <dbReference type="Proteomes" id="UP000186955"/>
    </source>
</evidence>
<sequence length="66" mass="7655">MPTKETRNVARLWHPRFMRVLHWLSSFSSPRGEAPSYCSYGKDHLPFTAKSVVDLQYKALSHKVAH</sequence>
<protein>
    <submittedName>
        <fullName evidence="1">Uncharacterized protein</fullName>
    </submittedName>
</protein>
<accession>A0A1Q5SR06</accession>
<gene>
    <name evidence="1" type="ORF">PENSUB_13448</name>
</gene>
<dbReference type="EMBL" id="MNBE01000758">
    <property type="protein sequence ID" value="OKO90315.1"/>
    <property type="molecule type" value="Genomic_DNA"/>
</dbReference>